<proteinExistence type="predicted"/>
<dbReference type="Pfam" id="PF03706">
    <property type="entry name" value="LPG_synthase_TM"/>
    <property type="match status" value="1"/>
</dbReference>
<sequence length="1163" mass="125181">MRIAVLHLGFFYAGGGERLVLEEVRGLRRMGHQVECFAPIVDAESCHPDLIEEVGVTALIPAPPRWLPARVALWVLLCCLLAPVLALRLKRFQVILAANQPALWLAWVAAGILRRPYVAYLAQPLRVLHPRPIDLAVGQPNPDYRLAAAVARCARPLVAWADRRSVAGATCLLANGRYVSTEIERIYGLPVLDCPAGGTARPEAELDAGQRQGGELTIKGRRIAKPYVLLTNRHFPQKRFEHAVRALSAVPGMRLVVTGAATPYTARIAELAVGLGVRSRLHLTGLVSQRCLQDLYTQAAVYVYPAPEEDYGMGIVEAMAHGLPVVAWRSAGPVGIVEHEATGLLVAPGDQDEFNAAIARLLERPGLSERLGQAGRRLVADRLSEAGHLSLLERELQAALKEQTGLRRRGWSWLRLPVQAAAGLILLAVWAHLAPLAQVAARARPHAWPPLAGGLLLLAGAAIVRSWRWALISRPLARLSVPEAFSMNAAGGLLNYLAPIRTGDAARVWWLRRRHGTSTGGGLASVLADKAYDLLSVALVLCLAAALTLLSRPALNPWTDGANPVTVAALAALSLIALLAGAATLAAGGPRLLGRGRLGRQALAFRSTLLGASRSWPLRLGLSLLALGIDTCSFALLFVALGVALPLPAVAAAYAALALSYAVPAAPAYVGSTELAGTLVIGGWLGLPAVAAAGATLLWHGVNALSVVAMGLLGLARLRTPRLDPSQPPARIAVLHCGFIYSGGGERIVIEEVLGLRRLGYQVDCFAPTVDPRACYPDLLPEVAPSTFLPQLPSWVPLRDALHMLAASMLVPLYAWRFRHYDAILGANQPGAWIAWCLSHLLDVPYVVYLNQPNRLVHPRDIDRQTGWQNRPDYHLLNAVIQRFRFLVRAADQRSVRGAARLLVNGGYIGDVIRHTYRRGVVDCPAGVHLRAGRPLPAELRFSGAGELNGQVLRRPYVLLTNRHEPQKRFDLAIRALALVRRTHPAVQLAVPGPHTAHTPELRRLARELGLEDAVLFCGSVSEVRLQRLYDEAAVYVYPAPEEDFGMGVVEAMASGIPVVAWDRAGPTVTVEPGRTGHLAGPGDLEDFAAAVAGYLSDEIANQETGRRAQQRAGWFSWLRHVATVEQALLDACGFPDLDETPDATAESESEAQAQTAGMLAGE</sequence>
<dbReference type="SUPFAM" id="SSF53756">
    <property type="entry name" value="UDP-Glycosyltransferase/glycogen phosphorylase"/>
    <property type="match status" value="2"/>
</dbReference>
<evidence type="ECO:0000313" key="10">
    <source>
        <dbReference type="EMBL" id="MBJ7598442.1"/>
    </source>
</evidence>
<name>A0A934K703_9BACT</name>
<dbReference type="InterPro" id="IPR001296">
    <property type="entry name" value="Glyco_trans_1"/>
</dbReference>
<evidence type="ECO:0000256" key="5">
    <source>
        <dbReference type="ARBA" id="ARBA00023136"/>
    </source>
</evidence>
<keyword evidence="5 7" id="KW-0472">Membrane</keyword>
<feature type="transmembrane region" description="Helical" evidence="7">
    <location>
        <begin position="567"/>
        <end position="588"/>
    </location>
</feature>
<feature type="transmembrane region" description="Helical" evidence="7">
    <location>
        <begin position="416"/>
        <end position="435"/>
    </location>
</feature>
<feature type="compositionally biased region" description="Acidic residues" evidence="6">
    <location>
        <begin position="1139"/>
        <end position="1150"/>
    </location>
</feature>
<accession>A0A934K703</accession>
<evidence type="ECO:0000259" key="9">
    <source>
        <dbReference type="Pfam" id="PF13439"/>
    </source>
</evidence>
<organism evidence="10 11">
    <name type="scientific">Candidatus Nephthysia bennettiae</name>
    <dbReference type="NCBI Taxonomy" id="3127016"/>
    <lineage>
        <taxon>Bacteria</taxon>
        <taxon>Bacillati</taxon>
        <taxon>Candidatus Dormiibacterota</taxon>
        <taxon>Candidatus Dormibacteria</taxon>
        <taxon>Candidatus Dormibacterales</taxon>
        <taxon>Candidatus Dormibacteraceae</taxon>
        <taxon>Candidatus Nephthysia</taxon>
    </lineage>
</organism>
<dbReference type="PANTHER" id="PTHR45947">
    <property type="entry name" value="SULFOQUINOVOSYL TRANSFERASE SQD2"/>
    <property type="match status" value="1"/>
</dbReference>
<dbReference type="GO" id="GO:0005886">
    <property type="term" value="C:plasma membrane"/>
    <property type="evidence" value="ECO:0007669"/>
    <property type="project" value="UniProtKB-SubCell"/>
</dbReference>
<evidence type="ECO:0000256" key="7">
    <source>
        <dbReference type="SAM" id="Phobius"/>
    </source>
</evidence>
<feature type="transmembrane region" description="Helical" evidence="7">
    <location>
        <begin position="624"/>
        <end position="645"/>
    </location>
</feature>
<dbReference type="InterPro" id="IPR050194">
    <property type="entry name" value="Glycosyltransferase_grp1"/>
</dbReference>
<dbReference type="PANTHER" id="PTHR45947:SF3">
    <property type="entry name" value="SULFOQUINOVOSYL TRANSFERASE SQD2"/>
    <property type="match status" value="1"/>
</dbReference>
<evidence type="ECO:0000256" key="4">
    <source>
        <dbReference type="ARBA" id="ARBA00022989"/>
    </source>
</evidence>
<feature type="region of interest" description="Disordered" evidence="6">
    <location>
        <begin position="1139"/>
        <end position="1163"/>
    </location>
</feature>
<keyword evidence="3 7" id="KW-0812">Transmembrane</keyword>
<dbReference type="GO" id="GO:0016758">
    <property type="term" value="F:hexosyltransferase activity"/>
    <property type="evidence" value="ECO:0007669"/>
    <property type="project" value="TreeGrafter"/>
</dbReference>
<feature type="domain" description="Glycosyltransferase subfamily 4-like N-terminal" evidence="9">
    <location>
        <begin position="743"/>
        <end position="918"/>
    </location>
</feature>
<dbReference type="Pfam" id="PF13439">
    <property type="entry name" value="Glyco_transf_4"/>
    <property type="match status" value="2"/>
</dbReference>
<protein>
    <submittedName>
        <fullName evidence="10">Glycosyltransferase</fullName>
    </submittedName>
</protein>
<evidence type="ECO:0000256" key="6">
    <source>
        <dbReference type="SAM" id="MobiDB-lite"/>
    </source>
</evidence>
<keyword evidence="4 7" id="KW-1133">Transmembrane helix</keyword>
<dbReference type="AlphaFoldDB" id="A0A934K703"/>
<dbReference type="RefSeq" id="WP_338201448.1">
    <property type="nucleotide sequence ID" value="NZ_JAEKNR010000109.1"/>
</dbReference>
<evidence type="ECO:0000313" key="11">
    <source>
        <dbReference type="Proteomes" id="UP000612893"/>
    </source>
</evidence>
<evidence type="ECO:0000256" key="3">
    <source>
        <dbReference type="ARBA" id="ARBA00022692"/>
    </source>
</evidence>
<dbReference type="CDD" id="cd03801">
    <property type="entry name" value="GT4_PimA-like"/>
    <property type="match status" value="2"/>
</dbReference>
<dbReference type="EMBL" id="JAEKNR010000109">
    <property type="protein sequence ID" value="MBJ7598442.1"/>
    <property type="molecule type" value="Genomic_DNA"/>
</dbReference>
<feature type="transmembrane region" description="Helical" evidence="7">
    <location>
        <begin position="675"/>
        <end position="691"/>
    </location>
</feature>
<feature type="transmembrane region" description="Helical" evidence="7">
    <location>
        <begin position="71"/>
        <end position="89"/>
    </location>
</feature>
<feature type="domain" description="Glycosyltransferase subfamily 4-like N-terminal" evidence="9">
    <location>
        <begin position="14"/>
        <end position="190"/>
    </location>
</feature>
<comment type="subcellular location">
    <subcellularLocation>
        <location evidence="1">Cell membrane</location>
        <topology evidence="1">Multi-pass membrane protein</topology>
    </subcellularLocation>
</comment>
<dbReference type="Pfam" id="PF00534">
    <property type="entry name" value="Glycos_transf_1"/>
    <property type="match status" value="2"/>
</dbReference>
<evidence type="ECO:0000256" key="2">
    <source>
        <dbReference type="ARBA" id="ARBA00022475"/>
    </source>
</evidence>
<keyword evidence="2" id="KW-1003">Cell membrane</keyword>
<feature type="transmembrane region" description="Helical" evidence="7">
    <location>
        <begin position="534"/>
        <end position="555"/>
    </location>
</feature>
<dbReference type="InterPro" id="IPR022791">
    <property type="entry name" value="L-PG_synthase/AglD"/>
</dbReference>
<keyword evidence="11" id="KW-1185">Reference proteome</keyword>
<gene>
    <name evidence="10" type="ORF">JF922_10205</name>
</gene>
<dbReference type="Proteomes" id="UP000612893">
    <property type="component" value="Unassembled WGS sequence"/>
</dbReference>
<feature type="domain" description="Glycosyl transferase family 1" evidence="8">
    <location>
        <begin position="225"/>
        <end position="377"/>
    </location>
</feature>
<evidence type="ECO:0000256" key="1">
    <source>
        <dbReference type="ARBA" id="ARBA00004651"/>
    </source>
</evidence>
<comment type="caution">
    <text evidence="10">The sequence shown here is derived from an EMBL/GenBank/DDBJ whole genome shotgun (WGS) entry which is preliminary data.</text>
</comment>
<dbReference type="Gene3D" id="3.40.50.2000">
    <property type="entry name" value="Glycogen Phosphorylase B"/>
    <property type="match status" value="4"/>
</dbReference>
<feature type="transmembrane region" description="Helical" evidence="7">
    <location>
        <begin position="651"/>
        <end position="670"/>
    </location>
</feature>
<dbReference type="InterPro" id="IPR028098">
    <property type="entry name" value="Glyco_trans_4-like_N"/>
</dbReference>
<evidence type="ECO:0000259" key="8">
    <source>
        <dbReference type="Pfam" id="PF00534"/>
    </source>
</evidence>
<feature type="domain" description="Glycosyl transferase family 1" evidence="8">
    <location>
        <begin position="954"/>
        <end position="1112"/>
    </location>
</feature>
<feature type="transmembrane region" description="Helical" evidence="7">
    <location>
        <begin position="447"/>
        <end position="464"/>
    </location>
</feature>
<reference evidence="10" key="1">
    <citation type="submission" date="2020-10" db="EMBL/GenBank/DDBJ databases">
        <title>Ca. Dormibacterota MAGs.</title>
        <authorList>
            <person name="Montgomery K."/>
        </authorList>
    </citation>
    <scope>NUCLEOTIDE SEQUENCE [LARGE SCALE GENOMIC DNA]</scope>
    <source>
        <strain evidence="10">SC8812_S17_10</strain>
    </source>
</reference>